<dbReference type="EMBL" id="MKZY01000007">
    <property type="protein sequence ID" value="OOO06558.1"/>
    <property type="molecule type" value="Genomic_DNA"/>
</dbReference>
<evidence type="ECO:0000256" key="1">
    <source>
        <dbReference type="SAM" id="SignalP"/>
    </source>
</evidence>
<dbReference type="VEuPathDB" id="FungiDB:AO090011000053"/>
<comment type="caution">
    <text evidence="2">The sequence shown here is derived from an EMBL/GenBank/DDBJ whole genome shotgun (WGS) entry which is preliminary data.</text>
</comment>
<name>A0A1S9DBW2_ASPOZ</name>
<sequence length="189" mass="20811">MRLAPITVGLAACANLVSGMAFTAPARCLTMKDTAEKLDVNRWIDLWLETTCKRCQSPKLSDYRTLRESHVAPFVKDCSDSMGTSHLSSNYLALADSLLDLAKSKCEVTDETDLCEDPDQLKTVAKCVQSNAWSFVLGNVGNFLSILLADPCGRQMDFIANPDTLDRTIRSHLANYEKTCPKNSKSLGQ</sequence>
<dbReference type="OrthoDB" id="4344116at2759"/>
<proteinExistence type="predicted"/>
<dbReference type="Proteomes" id="UP000190312">
    <property type="component" value="Unassembled WGS sequence"/>
</dbReference>
<keyword evidence="1" id="KW-0732">Signal</keyword>
<evidence type="ECO:0000313" key="3">
    <source>
        <dbReference type="Proteomes" id="UP000190312"/>
    </source>
</evidence>
<reference evidence="2 3" key="1">
    <citation type="submission" date="2016-10" db="EMBL/GenBank/DDBJ databases">
        <title>Genome sequencing of Aspergillus oryzae BCC7051.</title>
        <authorList>
            <person name="Thammarongtham C."/>
            <person name="Vorapreeda T."/>
            <person name="Nookaew I."/>
            <person name="Srisuk T."/>
            <person name="Land M."/>
            <person name="Jeennor S."/>
            <person name="Laoteng K."/>
        </authorList>
    </citation>
    <scope>NUCLEOTIDE SEQUENCE [LARGE SCALE GENOMIC DNA]</scope>
    <source>
        <strain evidence="2 3">BCC7051</strain>
    </source>
</reference>
<evidence type="ECO:0000313" key="2">
    <source>
        <dbReference type="EMBL" id="OOO06558.1"/>
    </source>
</evidence>
<accession>A0A1S9DBW2</accession>
<dbReference type="AlphaFoldDB" id="A0A1S9DBW2"/>
<evidence type="ECO:0008006" key="4">
    <source>
        <dbReference type="Google" id="ProtNLM"/>
    </source>
</evidence>
<dbReference type="OMA" id="CKKHEDY"/>
<protein>
    <recommendedName>
        <fullName evidence="4">Secreted protein</fullName>
    </recommendedName>
</protein>
<gene>
    <name evidence="2" type="ORF">OAory_01087610</name>
</gene>
<feature type="signal peptide" evidence="1">
    <location>
        <begin position="1"/>
        <end position="19"/>
    </location>
</feature>
<feature type="chain" id="PRO_5010539089" description="Secreted protein" evidence="1">
    <location>
        <begin position="20"/>
        <end position="189"/>
    </location>
</feature>
<organism evidence="2 3">
    <name type="scientific">Aspergillus oryzae</name>
    <name type="common">Yellow koji mold</name>
    <dbReference type="NCBI Taxonomy" id="5062"/>
    <lineage>
        <taxon>Eukaryota</taxon>
        <taxon>Fungi</taxon>
        <taxon>Dikarya</taxon>
        <taxon>Ascomycota</taxon>
        <taxon>Pezizomycotina</taxon>
        <taxon>Eurotiomycetes</taxon>
        <taxon>Eurotiomycetidae</taxon>
        <taxon>Eurotiales</taxon>
        <taxon>Aspergillaceae</taxon>
        <taxon>Aspergillus</taxon>
        <taxon>Aspergillus subgen. Circumdati</taxon>
    </lineage>
</organism>